<dbReference type="AlphaFoldDB" id="A0A0F6YL13"/>
<dbReference type="STRING" id="927083.DB32_005940"/>
<dbReference type="InterPro" id="IPR000943">
    <property type="entry name" value="RNA_pol_sigma70"/>
</dbReference>
<dbReference type="PRINTS" id="PR00046">
    <property type="entry name" value="SIGMA70FCT"/>
</dbReference>
<protein>
    <submittedName>
        <fullName evidence="8">RNA polymerase sigma factor RpoH</fullName>
    </submittedName>
</protein>
<dbReference type="InterPro" id="IPR050813">
    <property type="entry name" value="Sigma-70_Factor"/>
</dbReference>
<dbReference type="GO" id="GO:0006352">
    <property type="term" value="P:DNA-templated transcription initiation"/>
    <property type="evidence" value="ECO:0007669"/>
    <property type="project" value="InterPro"/>
</dbReference>
<dbReference type="PANTHER" id="PTHR30376:SF3">
    <property type="entry name" value="RNA POLYMERASE SIGMA FACTOR RPOH"/>
    <property type="match status" value="1"/>
</dbReference>
<dbReference type="KEGG" id="samy:DB32_005940"/>
<dbReference type="Proteomes" id="UP000034883">
    <property type="component" value="Chromosome"/>
</dbReference>
<dbReference type="InterPro" id="IPR007627">
    <property type="entry name" value="RNA_pol_sigma70_r2"/>
</dbReference>
<keyword evidence="3" id="KW-0731">Sigma factor</keyword>
<feature type="region of interest" description="Disordered" evidence="6">
    <location>
        <begin position="191"/>
        <end position="210"/>
    </location>
</feature>
<dbReference type="InterPro" id="IPR013325">
    <property type="entry name" value="RNA_pol_sigma_r2"/>
</dbReference>
<evidence type="ECO:0000259" key="7">
    <source>
        <dbReference type="PROSITE" id="PS00715"/>
    </source>
</evidence>
<dbReference type="Gene3D" id="1.20.140.160">
    <property type="match status" value="1"/>
</dbReference>
<reference evidence="8 9" key="1">
    <citation type="submission" date="2015-03" db="EMBL/GenBank/DDBJ databases">
        <title>Genome assembly of Sandaracinus amylolyticus DSM 53668.</title>
        <authorList>
            <person name="Sharma G."/>
            <person name="Subramanian S."/>
        </authorList>
    </citation>
    <scope>NUCLEOTIDE SEQUENCE [LARGE SCALE GENOMIC DNA]</scope>
    <source>
        <strain evidence="8 9">DSM 53668</strain>
    </source>
</reference>
<keyword evidence="2" id="KW-0805">Transcription regulation</keyword>
<evidence type="ECO:0000256" key="3">
    <source>
        <dbReference type="ARBA" id="ARBA00023082"/>
    </source>
</evidence>
<dbReference type="PROSITE" id="PS00715">
    <property type="entry name" value="SIGMA70_1"/>
    <property type="match status" value="1"/>
</dbReference>
<feature type="domain" description="RNA polymerase sigma-70" evidence="7">
    <location>
        <begin position="90"/>
        <end position="103"/>
    </location>
</feature>
<evidence type="ECO:0000256" key="1">
    <source>
        <dbReference type="ARBA" id="ARBA00007788"/>
    </source>
</evidence>
<dbReference type="InterPro" id="IPR007630">
    <property type="entry name" value="RNA_pol_sigma70_r4"/>
</dbReference>
<dbReference type="SUPFAM" id="SSF88659">
    <property type="entry name" value="Sigma3 and sigma4 domains of RNA polymerase sigma factors"/>
    <property type="match status" value="1"/>
</dbReference>
<evidence type="ECO:0000256" key="2">
    <source>
        <dbReference type="ARBA" id="ARBA00023015"/>
    </source>
</evidence>
<dbReference type="InterPro" id="IPR013324">
    <property type="entry name" value="RNA_pol_sigma_r3/r4-like"/>
</dbReference>
<keyword evidence="9" id="KW-1185">Reference proteome</keyword>
<comment type="similarity">
    <text evidence="1">Belongs to the sigma-70 factor family.</text>
</comment>
<dbReference type="EMBL" id="CP011125">
    <property type="protein sequence ID" value="AKF08791.1"/>
    <property type="molecule type" value="Genomic_DNA"/>
</dbReference>
<evidence type="ECO:0000256" key="4">
    <source>
        <dbReference type="ARBA" id="ARBA00023125"/>
    </source>
</evidence>
<dbReference type="PANTHER" id="PTHR30376">
    <property type="entry name" value="SIGMA FACTOR RPOH HEAT SHOCK RELATED"/>
    <property type="match status" value="1"/>
</dbReference>
<keyword evidence="5" id="KW-0804">Transcription</keyword>
<evidence type="ECO:0000313" key="8">
    <source>
        <dbReference type="EMBL" id="AKF08791.1"/>
    </source>
</evidence>
<keyword evidence="4" id="KW-0238">DNA-binding</keyword>
<sequence>MHWWGADAGRALSRHASMKPRSNVMSLTLLDRYRRDLRDVHILDAQTERDLARRYAAGDRVAGEKLVAACLPFVMTIAREYRRWGVPFEDLVQQGNLGLLRAAAKFDPDRECRLATYAATWIRGEIRDYVVRAYRIVRIGTTHTERTALRRYRDGSATSPEELSEKSGMPLARSIALWPLLAQRDTSLDAPVEGGPATIERMPSSAATPEDELADREQQDAVQVVLAQALARLGQRERRILEARAMSDEPQTLESLGREMGVSRERVRQLEERAHAALRSALRGVVPAAA</sequence>
<dbReference type="InterPro" id="IPR014284">
    <property type="entry name" value="RNA_pol_sigma-70_dom"/>
</dbReference>
<dbReference type="Gene3D" id="1.20.120.1810">
    <property type="match status" value="1"/>
</dbReference>
<dbReference type="Pfam" id="PF04545">
    <property type="entry name" value="Sigma70_r4"/>
    <property type="match status" value="1"/>
</dbReference>
<accession>A0A0F6YL13</accession>
<evidence type="ECO:0000256" key="6">
    <source>
        <dbReference type="SAM" id="MobiDB-lite"/>
    </source>
</evidence>
<dbReference type="Pfam" id="PF04542">
    <property type="entry name" value="Sigma70_r2"/>
    <property type="match status" value="1"/>
</dbReference>
<dbReference type="GO" id="GO:0003677">
    <property type="term" value="F:DNA binding"/>
    <property type="evidence" value="ECO:0007669"/>
    <property type="project" value="UniProtKB-KW"/>
</dbReference>
<gene>
    <name evidence="8" type="ORF">DB32_005940</name>
</gene>
<evidence type="ECO:0000313" key="9">
    <source>
        <dbReference type="Proteomes" id="UP000034883"/>
    </source>
</evidence>
<dbReference type="NCBIfam" id="TIGR02937">
    <property type="entry name" value="sigma70-ECF"/>
    <property type="match status" value="1"/>
</dbReference>
<proteinExistence type="inferred from homology"/>
<evidence type="ECO:0000256" key="5">
    <source>
        <dbReference type="ARBA" id="ARBA00023163"/>
    </source>
</evidence>
<dbReference type="GO" id="GO:0016987">
    <property type="term" value="F:sigma factor activity"/>
    <property type="evidence" value="ECO:0007669"/>
    <property type="project" value="UniProtKB-KW"/>
</dbReference>
<organism evidence="8 9">
    <name type="scientific">Sandaracinus amylolyticus</name>
    <dbReference type="NCBI Taxonomy" id="927083"/>
    <lineage>
        <taxon>Bacteria</taxon>
        <taxon>Pseudomonadati</taxon>
        <taxon>Myxococcota</taxon>
        <taxon>Polyangia</taxon>
        <taxon>Polyangiales</taxon>
        <taxon>Sandaracinaceae</taxon>
        <taxon>Sandaracinus</taxon>
    </lineage>
</organism>
<name>A0A0F6YL13_9BACT</name>
<dbReference type="SUPFAM" id="SSF88946">
    <property type="entry name" value="Sigma2 domain of RNA polymerase sigma factors"/>
    <property type="match status" value="1"/>
</dbReference>